<protein>
    <recommendedName>
        <fullName evidence="3">DUF72 domain-containing protein</fullName>
    </recommendedName>
</protein>
<dbReference type="eggNOG" id="arCOG04291">
    <property type="taxonomic scope" value="Archaea"/>
</dbReference>
<dbReference type="STRING" id="273116.gene:9381942"/>
<dbReference type="Pfam" id="PF01904">
    <property type="entry name" value="DUF72"/>
    <property type="match status" value="1"/>
</dbReference>
<dbReference type="AlphaFoldDB" id="Q979L7"/>
<dbReference type="HOGENOM" id="CLU_046519_0_1_2"/>
<dbReference type="GeneID" id="1441259"/>
<reference evidence="1 2" key="1">
    <citation type="journal article" date="1999" name="Proc. Jpn. Acad.">
        <title>Determination of the complete genomic DNA sequence of Thermoplasma volvanium GSS1.</title>
        <authorList>
            <person name="Kawashima T."/>
            <person name="Yamamoto Y."/>
            <person name="Aramaki H."/>
            <person name="Nunoshiba T."/>
            <person name="Kawamoto T."/>
            <person name="Watanabe K."/>
            <person name="Yamazaki M."/>
            <person name="Kanehori K."/>
            <person name="Amano N."/>
            <person name="Ohya Y."/>
            <person name="Makino K."/>
            <person name="Suzuki M."/>
        </authorList>
    </citation>
    <scope>NUCLEOTIDE SEQUENCE [LARGE SCALE GENOMIC DNA]</scope>
    <source>
        <strain evidence="2">ATCC 51530 / DSM 4299 / JCM 9571 / NBRC 15438 / GSS1</strain>
    </source>
</reference>
<dbReference type="Gene3D" id="3.20.20.410">
    <property type="entry name" value="Protein of unknown function UPF0759"/>
    <property type="match status" value="1"/>
</dbReference>
<name>Q979L7_THEVO</name>
<dbReference type="Proteomes" id="UP000001017">
    <property type="component" value="Chromosome"/>
</dbReference>
<dbReference type="PaxDb" id="273116-14325381"/>
<dbReference type="OrthoDB" id="35747at2157"/>
<reference evidence="1 2" key="2">
    <citation type="journal article" date="2000" name="Proc. Natl. Acad. Sci. U.S.A.">
        <title>Archaeal adaptation to higher temperatures revealed by genomic sequence of Thermoplasma volcanium.</title>
        <authorList>
            <person name="Kawashima T."/>
            <person name="Amano N."/>
            <person name="Koike H."/>
            <person name="Makino S."/>
            <person name="Higuchi S."/>
            <person name="Kawashima-Ohya Y."/>
            <person name="Watanabe K."/>
            <person name="Yamazaki M."/>
            <person name="Kanehori K."/>
            <person name="Kawamoto T."/>
            <person name="Nunoshiba T."/>
            <person name="Yamamoto Y."/>
            <person name="Aramaki H."/>
            <person name="Makino K."/>
            <person name="Suzuki M."/>
        </authorList>
    </citation>
    <scope>NUCLEOTIDE SEQUENCE [LARGE SCALE GENOMIC DNA]</scope>
    <source>
        <strain evidence="2">ATCC 51530 / DSM 4299 / JCM 9571 / NBRC 15438 / GSS1</strain>
    </source>
</reference>
<dbReference type="EMBL" id="BA000011">
    <property type="protein sequence ID" value="BAB60285.1"/>
    <property type="molecule type" value="Genomic_DNA"/>
</dbReference>
<evidence type="ECO:0000313" key="1">
    <source>
        <dbReference type="EMBL" id="BAB60285.1"/>
    </source>
</evidence>
<gene>
    <name evidence="1" type="ORF">TVG1170820</name>
</gene>
<proteinExistence type="predicted"/>
<evidence type="ECO:0008006" key="3">
    <source>
        <dbReference type="Google" id="ProtNLM"/>
    </source>
</evidence>
<dbReference type="PhylomeDB" id="Q979L7"/>
<keyword evidence="2" id="KW-1185">Reference proteome</keyword>
<evidence type="ECO:0000313" key="2">
    <source>
        <dbReference type="Proteomes" id="UP000001017"/>
    </source>
</evidence>
<dbReference type="RefSeq" id="WP_010917377.1">
    <property type="nucleotide sequence ID" value="NC_002689.2"/>
</dbReference>
<dbReference type="KEGG" id="tvo:TVG1170820"/>
<accession>Q979L7</accession>
<dbReference type="DNASU" id="1441259"/>
<dbReference type="InterPro" id="IPR036520">
    <property type="entry name" value="UPF0759_sf"/>
</dbReference>
<organism evidence="1 2">
    <name type="scientific">Thermoplasma volcanium (strain ATCC 51530 / DSM 4299 / JCM 9571 / NBRC 15438 / GSS1)</name>
    <dbReference type="NCBI Taxonomy" id="273116"/>
    <lineage>
        <taxon>Archaea</taxon>
        <taxon>Methanobacteriati</taxon>
        <taxon>Thermoplasmatota</taxon>
        <taxon>Thermoplasmata</taxon>
        <taxon>Thermoplasmatales</taxon>
        <taxon>Thermoplasmataceae</taxon>
        <taxon>Thermoplasma</taxon>
    </lineage>
</organism>
<dbReference type="SUPFAM" id="SSF117396">
    <property type="entry name" value="TM1631-like"/>
    <property type="match status" value="1"/>
</dbReference>
<sequence length="257" mass="29934">MIFVGCSGWSYEEWNGVFYPKSKINKLKFYSTMFNTVEVNSTFYREINNDIINRWIETVRGKNFIFSIKVPQNITHKAILEKDSNSKSLYETFIDKTVRPIRNARMLGAVLVQLPPSFNSNLQTELLDTICCENEYRTAVEVRNKDLYSNEELRKELEKRGIAIVDVDSTEHPLSNLNSGLKWSYVRLHGRAQLGWKSQNPYDYRYSEQEISDLSSKIMAKNYDEIFVYFNNHPRGSAPINALKMASCLGISNNWFF</sequence>
<dbReference type="PANTHER" id="PTHR30348">
    <property type="entry name" value="UNCHARACTERIZED PROTEIN YECE"/>
    <property type="match status" value="1"/>
</dbReference>
<dbReference type="InterPro" id="IPR002763">
    <property type="entry name" value="DUF72"/>
</dbReference>
<dbReference type="PANTHER" id="PTHR30348:SF4">
    <property type="entry name" value="DUF72 DOMAIN-CONTAINING PROTEIN"/>
    <property type="match status" value="1"/>
</dbReference>